<dbReference type="CDD" id="cd17557">
    <property type="entry name" value="REC_Rcp-like"/>
    <property type="match status" value="1"/>
</dbReference>
<dbReference type="GO" id="GO:0000160">
    <property type="term" value="P:phosphorelay signal transduction system"/>
    <property type="evidence" value="ECO:0007669"/>
    <property type="project" value="InterPro"/>
</dbReference>
<name>B4VWF8_9CYAN</name>
<evidence type="ECO:0000256" key="1">
    <source>
        <dbReference type="PROSITE-ProRule" id="PRU00169"/>
    </source>
</evidence>
<dbReference type="RefSeq" id="WP_006102977.1">
    <property type="nucleotide sequence ID" value="NZ_DS989856.1"/>
</dbReference>
<evidence type="ECO:0000313" key="4">
    <source>
        <dbReference type="Proteomes" id="UP000003835"/>
    </source>
</evidence>
<feature type="domain" description="Response regulatory" evidence="2">
    <location>
        <begin position="11"/>
        <end position="136"/>
    </location>
</feature>
<dbReference type="PANTHER" id="PTHR44520:SF2">
    <property type="entry name" value="RESPONSE REGULATOR RCP1"/>
    <property type="match status" value="1"/>
</dbReference>
<dbReference type="HOGENOM" id="CLU_000445_69_17_3"/>
<accession>B4VWF8</accession>
<dbReference type="AlphaFoldDB" id="B4VWF8"/>
<dbReference type="Gene3D" id="3.40.50.2300">
    <property type="match status" value="1"/>
</dbReference>
<dbReference type="InterPro" id="IPR001789">
    <property type="entry name" value="Sig_transdc_resp-reg_receiver"/>
</dbReference>
<gene>
    <name evidence="3" type="ORF">MC7420_6780</name>
</gene>
<dbReference type="EMBL" id="DS989856">
    <property type="protein sequence ID" value="EDX73732.1"/>
    <property type="molecule type" value="Genomic_DNA"/>
</dbReference>
<dbReference type="SUPFAM" id="SSF52172">
    <property type="entry name" value="CheY-like"/>
    <property type="match status" value="1"/>
</dbReference>
<dbReference type="PROSITE" id="PS50110">
    <property type="entry name" value="RESPONSE_REGULATORY"/>
    <property type="match status" value="1"/>
</dbReference>
<feature type="modified residue" description="4-aspartylphosphate" evidence="1">
    <location>
        <position position="69"/>
    </location>
</feature>
<reference evidence="3 4" key="1">
    <citation type="submission" date="2008-07" db="EMBL/GenBank/DDBJ databases">
        <authorList>
            <person name="Tandeau de Marsac N."/>
            <person name="Ferriera S."/>
            <person name="Johnson J."/>
            <person name="Kravitz S."/>
            <person name="Beeson K."/>
            <person name="Sutton G."/>
            <person name="Rogers Y.-H."/>
            <person name="Friedman R."/>
            <person name="Frazier M."/>
            <person name="Venter J.C."/>
        </authorList>
    </citation>
    <scope>NUCLEOTIDE SEQUENCE [LARGE SCALE GENOMIC DNA]</scope>
    <source>
        <strain evidence="3 4">PCC 7420</strain>
    </source>
</reference>
<dbReference type="PANTHER" id="PTHR44520">
    <property type="entry name" value="RESPONSE REGULATOR RCP1-RELATED"/>
    <property type="match status" value="1"/>
</dbReference>
<sequence length="148" mass="16783">MTFIKTIRPIEILLVEDSPSDADLTVDAFSEARVLNNLHWVEDGVEALTFLRRQGQYSDVPRPDLILLDLNMPKKDGREVLAEIKADSQLKRIPVIILTTSAAERDILKTYELNGNCYVTKPIDVEQFMSVVKIIEAFWLAVVQLPSE</sequence>
<evidence type="ECO:0000259" key="2">
    <source>
        <dbReference type="PROSITE" id="PS50110"/>
    </source>
</evidence>
<protein>
    <recommendedName>
        <fullName evidence="2">Response regulatory domain-containing protein</fullName>
    </recommendedName>
</protein>
<dbReference type="STRING" id="118168.MC7420_6780"/>
<dbReference type="OrthoDB" id="5510574at2"/>
<dbReference type="Proteomes" id="UP000003835">
    <property type="component" value="Unassembled WGS sequence"/>
</dbReference>
<keyword evidence="1" id="KW-0597">Phosphoprotein</keyword>
<dbReference type="InterPro" id="IPR011006">
    <property type="entry name" value="CheY-like_superfamily"/>
</dbReference>
<organism evidence="3 4">
    <name type="scientific">Coleofasciculus chthonoplastes PCC 7420</name>
    <dbReference type="NCBI Taxonomy" id="118168"/>
    <lineage>
        <taxon>Bacteria</taxon>
        <taxon>Bacillati</taxon>
        <taxon>Cyanobacteriota</taxon>
        <taxon>Cyanophyceae</taxon>
        <taxon>Coleofasciculales</taxon>
        <taxon>Coleofasciculaceae</taxon>
        <taxon>Coleofasciculus</taxon>
    </lineage>
</organism>
<dbReference type="Pfam" id="PF00072">
    <property type="entry name" value="Response_reg"/>
    <property type="match status" value="1"/>
</dbReference>
<dbReference type="eggNOG" id="COG0745">
    <property type="taxonomic scope" value="Bacteria"/>
</dbReference>
<dbReference type="SMART" id="SM00448">
    <property type="entry name" value="REC"/>
    <property type="match status" value="1"/>
</dbReference>
<dbReference type="InterPro" id="IPR052893">
    <property type="entry name" value="TCS_response_regulator"/>
</dbReference>
<evidence type="ECO:0000313" key="3">
    <source>
        <dbReference type="EMBL" id="EDX73732.1"/>
    </source>
</evidence>
<proteinExistence type="predicted"/>
<keyword evidence="4" id="KW-1185">Reference proteome</keyword>